<evidence type="ECO:0000313" key="1">
    <source>
        <dbReference type="EMBL" id="MDF9748437.1"/>
    </source>
</evidence>
<organism evidence="1 2">
    <name type="scientific">Natrinema salsiterrestre</name>
    <dbReference type="NCBI Taxonomy" id="2950540"/>
    <lineage>
        <taxon>Archaea</taxon>
        <taxon>Methanobacteriati</taxon>
        <taxon>Methanobacteriota</taxon>
        <taxon>Stenosarchaea group</taxon>
        <taxon>Halobacteria</taxon>
        <taxon>Halobacteriales</taxon>
        <taxon>Natrialbaceae</taxon>
        <taxon>Natrinema</taxon>
    </lineage>
</organism>
<gene>
    <name evidence="1" type="ORF">NDI89_23000</name>
</gene>
<name>A0A9Q4L8E1_9EURY</name>
<accession>A0A9Q4L8E1</accession>
<dbReference type="RefSeq" id="WP_277525164.1">
    <property type="nucleotide sequence ID" value="NZ_JAMQOT010000016.1"/>
</dbReference>
<keyword evidence="2" id="KW-1185">Reference proteome</keyword>
<comment type="caution">
    <text evidence="1">The sequence shown here is derived from an EMBL/GenBank/DDBJ whole genome shotgun (WGS) entry which is preliminary data.</text>
</comment>
<dbReference type="AlphaFoldDB" id="A0A9Q4L8E1"/>
<evidence type="ECO:0000313" key="2">
    <source>
        <dbReference type="Proteomes" id="UP001154061"/>
    </source>
</evidence>
<dbReference type="InterPro" id="IPR058485">
    <property type="entry name" value="DUF8172"/>
</dbReference>
<proteinExistence type="predicted"/>
<dbReference type="Pfam" id="PF26511">
    <property type="entry name" value="DUF8172"/>
    <property type="match status" value="1"/>
</dbReference>
<dbReference type="Proteomes" id="UP001154061">
    <property type="component" value="Unassembled WGS sequence"/>
</dbReference>
<dbReference type="EMBL" id="JAMQOT010000016">
    <property type="protein sequence ID" value="MDF9748437.1"/>
    <property type="molecule type" value="Genomic_DNA"/>
</dbReference>
<protein>
    <submittedName>
        <fullName evidence="1">Uncharacterized protein</fullName>
    </submittedName>
</protein>
<sequence>MYPSEAKLVYAEQHEDLWIEFVEEAVERAGYPELTETPGLSRAEFAEKIQDLD</sequence>
<reference evidence="1" key="1">
    <citation type="submission" date="2022-06" db="EMBL/GenBank/DDBJ databases">
        <title>Natrinema sp. a new haloarchaeum isolate from saline soil.</title>
        <authorList>
            <person name="Strakova D."/>
            <person name="Galisteo C."/>
            <person name="Sanchez-Porro C."/>
            <person name="Ventosa A."/>
        </authorList>
    </citation>
    <scope>NUCLEOTIDE SEQUENCE</scope>
    <source>
        <strain evidence="1">S1CR25-10</strain>
    </source>
</reference>